<evidence type="ECO:0000256" key="5">
    <source>
        <dbReference type="ARBA" id="ARBA00023004"/>
    </source>
</evidence>
<dbReference type="Pfam" id="PF00814">
    <property type="entry name" value="TsaD"/>
    <property type="match status" value="1"/>
</dbReference>
<dbReference type="OrthoDB" id="9806197at2"/>
<dbReference type="RefSeq" id="WP_148072937.1">
    <property type="nucleotide sequence ID" value="NZ_CP042913.1"/>
</dbReference>
<evidence type="ECO:0000256" key="2">
    <source>
        <dbReference type="ARBA" id="ARBA00022679"/>
    </source>
</evidence>
<feature type="binding site" evidence="8">
    <location>
        <position position="311"/>
    </location>
    <ligand>
        <name>Fe cation</name>
        <dbReference type="ChEBI" id="CHEBI:24875"/>
    </ligand>
</feature>
<dbReference type="GO" id="GO:0061711">
    <property type="term" value="F:tRNA N(6)-L-threonylcarbamoyladenine synthase activity"/>
    <property type="evidence" value="ECO:0007669"/>
    <property type="project" value="UniProtKB-EC"/>
</dbReference>
<feature type="binding site" evidence="8">
    <location>
        <position position="116"/>
    </location>
    <ligand>
        <name>Fe cation</name>
        <dbReference type="ChEBI" id="CHEBI:24875"/>
    </ligand>
</feature>
<comment type="subcellular location">
    <subcellularLocation>
        <location evidence="8">Cytoplasm</location>
    </subcellularLocation>
</comment>
<dbReference type="FunFam" id="3.30.420.40:FF:000040">
    <property type="entry name" value="tRNA N6-adenosine threonylcarbamoyltransferase"/>
    <property type="match status" value="1"/>
</dbReference>
<dbReference type="InterPro" id="IPR017861">
    <property type="entry name" value="KAE1/TsaD"/>
</dbReference>
<evidence type="ECO:0000256" key="4">
    <source>
        <dbReference type="ARBA" id="ARBA00022723"/>
    </source>
</evidence>
<feature type="binding site" evidence="8">
    <location>
        <position position="168"/>
    </location>
    <ligand>
        <name>substrate</name>
    </ligand>
</feature>
<evidence type="ECO:0000313" key="11">
    <source>
        <dbReference type="Proteomes" id="UP000323917"/>
    </source>
</evidence>
<dbReference type="Gene3D" id="3.30.420.40">
    <property type="match status" value="2"/>
</dbReference>
<comment type="function">
    <text evidence="8">Required for the formation of a threonylcarbamoyl group on adenosine at position 37 (t(6)A37) in tRNAs that read codons beginning with adenine. Is involved in the transfer of the threonylcarbamoyl moiety of threonylcarbamoyl-AMP (TC-AMP) to the N6 group of A37, together with TsaE and TsaB. TsaD likely plays a direct catalytic role in this reaction.</text>
</comment>
<evidence type="ECO:0000256" key="1">
    <source>
        <dbReference type="ARBA" id="ARBA00022490"/>
    </source>
</evidence>
<organism evidence="10 11">
    <name type="scientific">Bythopirellula goksoeyrii</name>
    <dbReference type="NCBI Taxonomy" id="1400387"/>
    <lineage>
        <taxon>Bacteria</taxon>
        <taxon>Pseudomonadati</taxon>
        <taxon>Planctomycetota</taxon>
        <taxon>Planctomycetia</taxon>
        <taxon>Pirellulales</taxon>
        <taxon>Lacipirellulaceae</taxon>
        <taxon>Bythopirellula</taxon>
    </lineage>
</organism>
<evidence type="ECO:0000256" key="7">
    <source>
        <dbReference type="ARBA" id="ARBA00048117"/>
    </source>
</evidence>
<comment type="caution">
    <text evidence="8">Lacks conserved residue(s) required for the propagation of feature annotation.</text>
</comment>
<dbReference type="PANTHER" id="PTHR11735">
    <property type="entry name" value="TRNA N6-ADENOSINE THREONYLCARBAMOYLTRANSFERASE"/>
    <property type="match status" value="1"/>
</dbReference>
<comment type="catalytic activity">
    <reaction evidence="7 8">
        <text>L-threonylcarbamoyladenylate + adenosine(37) in tRNA = N(6)-L-threonylcarbamoyladenosine(37) in tRNA + AMP + H(+)</text>
        <dbReference type="Rhea" id="RHEA:37059"/>
        <dbReference type="Rhea" id="RHEA-COMP:10162"/>
        <dbReference type="Rhea" id="RHEA-COMP:10163"/>
        <dbReference type="ChEBI" id="CHEBI:15378"/>
        <dbReference type="ChEBI" id="CHEBI:73682"/>
        <dbReference type="ChEBI" id="CHEBI:74411"/>
        <dbReference type="ChEBI" id="CHEBI:74418"/>
        <dbReference type="ChEBI" id="CHEBI:456215"/>
        <dbReference type="EC" id="2.3.1.234"/>
    </reaction>
</comment>
<feature type="domain" description="Gcp-like" evidence="9">
    <location>
        <begin position="24"/>
        <end position="317"/>
    </location>
</feature>
<dbReference type="InterPro" id="IPR000905">
    <property type="entry name" value="Gcp-like_dom"/>
</dbReference>
<gene>
    <name evidence="8 10" type="primary">tsaD</name>
    <name evidence="10" type="ORF">Pr1d_15340</name>
</gene>
<protein>
    <recommendedName>
        <fullName evidence="8">tRNA N6-adenosine threonylcarbamoyltransferase</fullName>
        <ecNumber evidence="8">2.3.1.234</ecNumber>
    </recommendedName>
    <alternativeName>
        <fullName evidence="8">N6-L-threonylcarbamoyladenine synthase</fullName>
        <shortName evidence="8">t(6)A synthase</shortName>
    </alternativeName>
    <alternativeName>
        <fullName evidence="8">t(6)A37 threonylcarbamoyladenosine biosynthesis protein TsaD</fullName>
    </alternativeName>
    <alternativeName>
        <fullName evidence="8">tRNA threonylcarbamoyladenosine biosynthesis protein TsaD</fullName>
    </alternativeName>
</protein>
<keyword evidence="4 8" id="KW-0479">Metal-binding</keyword>
<evidence type="ECO:0000256" key="8">
    <source>
        <dbReference type="HAMAP-Rule" id="MF_01445"/>
    </source>
</evidence>
<dbReference type="NCBIfam" id="TIGR00329">
    <property type="entry name" value="gcp_kae1"/>
    <property type="match status" value="1"/>
</dbReference>
<evidence type="ECO:0000313" key="10">
    <source>
        <dbReference type="EMBL" id="QEG34260.1"/>
    </source>
</evidence>
<dbReference type="EMBL" id="CP042913">
    <property type="protein sequence ID" value="QEG34260.1"/>
    <property type="molecule type" value="Genomic_DNA"/>
</dbReference>
<keyword evidence="1 8" id="KW-0963">Cytoplasm</keyword>
<dbReference type="GO" id="GO:0005737">
    <property type="term" value="C:cytoplasm"/>
    <property type="evidence" value="ECO:0007669"/>
    <property type="project" value="UniProtKB-SubCell"/>
</dbReference>
<dbReference type="FunFam" id="3.30.420.40:FF:000012">
    <property type="entry name" value="tRNA N6-adenosine threonylcarbamoyltransferase"/>
    <property type="match status" value="1"/>
</dbReference>
<dbReference type="InterPro" id="IPR022450">
    <property type="entry name" value="TsaD"/>
</dbReference>
<keyword evidence="11" id="KW-1185">Reference proteome</keyword>
<dbReference type="PANTHER" id="PTHR11735:SF6">
    <property type="entry name" value="TRNA N6-ADENOSINE THREONYLCARBAMOYLTRANSFERASE, MITOCHONDRIAL"/>
    <property type="match status" value="1"/>
</dbReference>
<keyword evidence="6 8" id="KW-0012">Acyltransferase</keyword>
<dbReference type="Proteomes" id="UP000323917">
    <property type="component" value="Chromosome"/>
</dbReference>
<dbReference type="GO" id="GO:0002949">
    <property type="term" value="P:tRNA threonylcarbamoyladenosine modification"/>
    <property type="evidence" value="ECO:0007669"/>
    <property type="project" value="UniProtKB-UniRule"/>
</dbReference>
<dbReference type="EC" id="2.3.1.234" evidence="8"/>
<dbReference type="HAMAP" id="MF_01445">
    <property type="entry name" value="TsaD"/>
    <property type="match status" value="1"/>
</dbReference>
<feature type="binding site" evidence="8">
    <location>
        <position position="112"/>
    </location>
    <ligand>
        <name>Fe cation</name>
        <dbReference type="ChEBI" id="CHEBI:24875"/>
    </ligand>
</feature>
<dbReference type="AlphaFoldDB" id="A0A5B9Q9E4"/>
<dbReference type="PRINTS" id="PR00789">
    <property type="entry name" value="OSIALOPTASE"/>
</dbReference>
<feature type="binding site" evidence="8">
    <location>
        <position position="181"/>
    </location>
    <ligand>
        <name>substrate</name>
    </ligand>
</feature>
<feature type="binding site" evidence="8">
    <location>
        <position position="283"/>
    </location>
    <ligand>
        <name>substrate</name>
    </ligand>
</feature>
<dbReference type="InterPro" id="IPR043129">
    <property type="entry name" value="ATPase_NBD"/>
</dbReference>
<reference evidence="10 11" key="1">
    <citation type="submission" date="2019-08" db="EMBL/GenBank/DDBJ databases">
        <title>Deep-cultivation of Planctomycetes and their phenomic and genomic characterization uncovers novel biology.</title>
        <authorList>
            <person name="Wiegand S."/>
            <person name="Jogler M."/>
            <person name="Boedeker C."/>
            <person name="Pinto D."/>
            <person name="Vollmers J."/>
            <person name="Rivas-Marin E."/>
            <person name="Kohn T."/>
            <person name="Peeters S.H."/>
            <person name="Heuer A."/>
            <person name="Rast P."/>
            <person name="Oberbeckmann S."/>
            <person name="Bunk B."/>
            <person name="Jeske O."/>
            <person name="Meyerdierks A."/>
            <person name="Storesund J.E."/>
            <person name="Kallscheuer N."/>
            <person name="Luecker S."/>
            <person name="Lage O.M."/>
            <person name="Pohl T."/>
            <person name="Merkel B.J."/>
            <person name="Hornburger P."/>
            <person name="Mueller R.-W."/>
            <person name="Bruemmer F."/>
            <person name="Labrenz M."/>
            <person name="Spormann A.M."/>
            <person name="Op den Camp H."/>
            <person name="Overmann J."/>
            <person name="Amann R."/>
            <person name="Jetten M.S.M."/>
            <person name="Mascher T."/>
            <person name="Medema M.H."/>
            <person name="Devos D.P."/>
            <person name="Kaster A.-K."/>
            <person name="Ovreas L."/>
            <person name="Rohde M."/>
            <person name="Galperin M.Y."/>
            <person name="Jogler C."/>
        </authorList>
    </citation>
    <scope>NUCLEOTIDE SEQUENCE [LARGE SCALE GENOMIC DNA]</scope>
    <source>
        <strain evidence="10 11">Pr1d</strain>
    </source>
</reference>
<sequence length="351" mass="37410">MIRLLTIESTCDETAAAVVDDELNVLSSVVASQSHLHDRYGGVVPEIASRAHVERIMPVIEQAMTQAGISLADLDAIAVANHPGLAGSLLVGLIAAKTLSFAHNIPLIAIDHLQAHIYACQIDSGRNVFPCVGLIVSGGHSNLYRCETALDFTPLGSTIDDAAGEAFDKVASMLGLGYPGGPAIQKAAEQGDPQKFKLPRPLVDNPERLDFSFSGLKTAVRYELYGPGKINPGARVDLNPQRVADMAASFQEAVVDCLIAKADLALEKTRYNRLCVGGGVAANSHFRKRLEADAARVGYELFIPPLKLCTDNAVMGAIAIERYQTGLFEDLSLDISPGLVRHTVARLSESG</sequence>
<dbReference type="KEGG" id="bgok:Pr1d_15340"/>
<keyword evidence="5 8" id="KW-0408">Iron</keyword>
<evidence type="ECO:0000256" key="3">
    <source>
        <dbReference type="ARBA" id="ARBA00022694"/>
    </source>
</evidence>
<dbReference type="CDD" id="cd24133">
    <property type="entry name" value="ASKHA_NBD_TsaD_bac"/>
    <property type="match status" value="1"/>
</dbReference>
<keyword evidence="2 8" id="KW-0808">Transferase</keyword>
<dbReference type="SUPFAM" id="SSF53067">
    <property type="entry name" value="Actin-like ATPase domain"/>
    <property type="match status" value="2"/>
</dbReference>
<name>A0A5B9Q9E4_9BACT</name>
<dbReference type="PROSITE" id="PS01016">
    <property type="entry name" value="GLYCOPROTEASE"/>
    <property type="match status" value="1"/>
</dbReference>
<dbReference type="InterPro" id="IPR017860">
    <property type="entry name" value="Peptidase_M22_CS"/>
</dbReference>
<comment type="cofactor">
    <cofactor evidence="8">
        <name>Fe(2+)</name>
        <dbReference type="ChEBI" id="CHEBI:29033"/>
    </cofactor>
    <text evidence="8">Binds 1 Fe(2+) ion per subunit.</text>
</comment>
<comment type="similarity">
    <text evidence="8">Belongs to the KAE1 / TsaD family.</text>
</comment>
<evidence type="ECO:0000256" key="6">
    <source>
        <dbReference type="ARBA" id="ARBA00023315"/>
    </source>
</evidence>
<dbReference type="GO" id="GO:0005506">
    <property type="term" value="F:iron ion binding"/>
    <property type="evidence" value="ECO:0007669"/>
    <property type="project" value="UniProtKB-UniRule"/>
</dbReference>
<evidence type="ECO:0000259" key="9">
    <source>
        <dbReference type="Pfam" id="PF00814"/>
    </source>
</evidence>
<accession>A0A5B9Q9E4</accession>
<dbReference type="NCBIfam" id="TIGR03723">
    <property type="entry name" value="T6A_TsaD_YgjD"/>
    <property type="match status" value="1"/>
</dbReference>
<keyword evidence="3 8" id="KW-0819">tRNA processing</keyword>
<proteinExistence type="inferred from homology"/>
<feature type="binding site" evidence="8">
    <location>
        <begin position="135"/>
        <end position="139"/>
    </location>
    <ligand>
        <name>substrate</name>
    </ligand>
</feature>